<dbReference type="Proteomes" id="UP000730482">
    <property type="component" value="Unassembled WGS sequence"/>
</dbReference>
<organism evidence="2 3">
    <name type="scientific">Catenulispora pinistramenti</name>
    <dbReference type="NCBI Taxonomy" id="2705254"/>
    <lineage>
        <taxon>Bacteria</taxon>
        <taxon>Bacillati</taxon>
        <taxon>Actinomycetota</taxon>
        <taxon>Actinomycetes</taxon>
        <taxon>Catenulisporales</taxon>
        <taxon>Catenulisporaceae</taxon>
        <taxon>Catenulispora</taxon>
    </lineage>
</organism>
<dbReference type="PANTHER" id="PTHR46637:SF1">
    <property type="entry name" value="BLL5188 PROTEIN"/>
    <property type="match status" value="1"/>
</dbReference>
<dbReference type="PANTHER" id="PTHR46637">
    <property type="entry name" value="TIS1421-TRANSPOSASE PROTEIN A"/>
    <property type="match status" value="1"/>
</dbReference>
<comment type="caution">
    <text evidence="2">The sequence shown here is derived from an EMBL/GenBank/DDBJ whole genome shotgun (WGS) entry which is preliminary data.</text>
</comment>
<reference evidence="2 3" key="1">
    <citation type="submission" date="2020-02" db="EMBL/GenBank/DDBJ databases">
        <title>Acidophilic actinobacteria isolated from forest soil.</title>
        <authorList>
            <person name="Golinska P."/>
        </authorList>
    </citation>
    <scope>NUCLEOTIDE SEQUENCE [LARGE SCALE GENOMIC DNA]</scope>
    <source>
        <strain evidence="2 3">NL8</strain>
    </source>
</reference>
<gene>
    <name evidence="2" type="ORF">KGQ19_45540</name>
</gene>
<evidence type="ECO:0000313" key="2">
    <source>
        <dbReference type="EMBL" id="MBS2554142.1"/>
    </source>
</evidence>
<proteinExistence type="predicted"/>
<dbReference type="Pfam" id="PF13340">
    <property type="entry name" value="DUF4096"/>
    <property type="match status" value="1"/>
</dbReference>
<dbReference type="EMBL" id="JAAFYZ010000325">
    <property type="protein sequence ID" value="MBS2554142.1"/>
    <property type="molecule type" value="Genomic_DNA"/>
</dbReference>
<sequence>MDTMVDVLSHRLVPDRLWQQVGPLLPAFSARPQGGGSAPLDDRAVFTAVVYVLTSGCAWRNVPPEFGVSPATAHRRFVTWSRTGLWRRLYQTAADQPEEHAWLATIAGSALERYSP</sequence>
<dbReference type="InterPro" id="IPR052909">
    <property type="entry name" value="Transposase_6_like"/>
</dbReference>
<evidence type="ECO:0000313" key="3">
    <source>
        <dbReference type="Proteomes" id="UP000730482"/>
    </source>
</evidence>
<accession>A0ABS5L741</accession>
<name>A0ABS5L741_9ACTN</name>
<dbReference type="InterPro" id="IPR025161">
    <property type="entry name" value="IS402-like_dom"/>
</dbReference>
<evidence type="ECO:0000259" key="1">
    <source>
        <dbReference type="Pfam" id="PF13340"/>
    </source>
</evidence>
<feature type="domain" description="Insertion element IS402-like" evidence="1">
    <location>
        <begin position="14"/>
        <end position="89"/>
    </location>
</feature>
<protein>
    <submittedName>
        <fullName evidence="2">Transposase</fullName>
    </submittedName>
</protein>
<keyword evidence="3" id="KW-1185">Reference proteome</keyword>